<dbReference type="Proteomes" id="UP000192726">
    <property type="component" value="Chromosome"/>
</dbReference>
<dbReference type="KEGG" id="sgv:B1H19_04300"/>
<gene>
    <name evidence="2" type="ORF">B1H19_04300</name>
</gene>
<organism evidence="2 3">
    <name type="scientific">Streptomyces gilvosporeus</name>
    <dbReference type="NCBI Taxonomy" id="553510"/>
    <lineage>
        <taxon>Bacteria</taxon>
        <taxon>Bacillati</taxon>
        <taxon>Actinomycetota</taxon>
        <taxon>Actinomycetes</taxon>
        <taxon>Kitasatosporales</taxon>
        <taxon>Streptomycetaceae</taxon>
        <taxon>Streptomyces</taxon>
    </lineage>
</organism>
<evidence type="ECO:0000256" key="1">
    <source>
        <dbReference type="SAM" id="MobiDB-lite"/>
    </source>
</evidence>
<feature type="region of interest" description="Disordered" evidence="1">
    <location>
        <begin position="1"/>
        <end position="29"/>
    </location>
</feature>
<evidence type="ECO:0000313" key="3">
    <source>
        <dbReference type="Proteomes" id="UP000192726"/>
    </source>
</evidence>
<evidence type="ECO:0000313" key="2">
    <source>
        <dbReference type="EMBL" id="ARF53492.1"/>
    </source>
</evidence>
<name>A0A1V0TLG1_9ACTN</name>
<accession>A0A1V0TLG1</accession>
<proteinExistence type="predicted"/>
<keyword evidence="3" id="KW-1185">Reference proteome</keyword>
<dbReference type="AlphaFoldDB" id="A0A1V0TLG1"/>
<dbReference type="EMBL" id="CP020569">
    <property type="protein sequence ID" value="ARF53492.1"/>
    <property type="molecule type" value="Genomic_DNA"/>
</dbReference>
<reference evidence="2 3" key="1">
    <citation type="submission" date="2017-04" db="EMBL/GenBank/DDBJ databases">
        <title>Complete Genome Sequence of Streptomyces gilvosporeus F607, a Capable Producer of Natamycin.</title>
        <authorList>
            <person name="Zong G."/>
            <person name="Zhong C."/>
            <person name="Fu J."/>
            <person name="Qin R."/>
            <person name="Cao G."/>
        </authorList>
    </citation>
    <scope>NUCLEOTIDE SEQUENCE [LARGE SCALE GENOMIC DNA]</scope>
    <source>
        <strain evidence="2 3">F607</strain>
    </source>
</reference>
<sequence length="104" mass="10456">MAVVSLTTVEASATGTGGTPHSGRAGTIQVKGGGCNHTWPDGKVGRADGCWSHDGDSARIAAGCTGVHGEVYSTWQHGDNLAFATEPCGGDAQAKAVHVEVGRP</sequence>
<feature type="compositionally biased region" description="Polar residues" evidence="1">
    <location>
        <begin position="1"/>
        <end position="14"/>
    </location>
</feature>
<protein>
    <submittedName>
        <fullName evidence="2">Uncharacterized protein</fullName>
    </submittedName>
</protein>